<dbReference type="PROSITE" id="PS51476">
    <property type="entry name" value="PROTEASOME_BETA_2"/>
    <property type="match status" value="1"/>
</dbReference>
<dbReference type="InterPro" id="IPR000243">
    <property type="entry name" value="Pept_T1A_subB"/>
</dbReference>
<evidence type="ECO:0000256" key="3">
    <source>
        <dbReference type="ARBA" id="ARBA00022670"/>
    </source>
</evidence>
<dbReference type="GO" id="GO:0010498">
    <property type="term" value="P:proteasomal protein catabolic process"/>
    <property type="evidence" value="ECO:0007669"/>
    <property type="project" value="UniProtKB-UniRule"/>
</dbReference>
<organism evidence="12 13">
    <name type="scientific">Euzebya pacifica</name>
    <dbReference type="NCBI Taxonomy" id="1608957"/>
    <lineage>
        <taxon>Bacteria</taxon>
        <taxon>Bacillati</taxon>
        <taxon>Actinomycetota</taxon>
        <taxon>Nitriliruptoria</taxon>
        <taxon>Euzebyales</taxon>
    </lineage>
</organism>
<dbReference type="NCBIfam" id="TIGR03690">
    <property type="entry name" value="20S_bact_beta"/>
    <property type="match status" value="1"/>
</dbReference>
<dbReference type="RefSeq" id="WP_114591770.1">
    <property type="nucleotide sequence ID" value="NZ_CP031165.1"/>
</dbReference>
<comment type="catalytic activity">
    <reaction evidence="1">
        <text>Cleavage of peptide bonds with very broad specificity.</text>
        <dbReference type="EC" id="3.4.25.1"/>
    </reaction>
</comment>
<dbReference type="AlphaFoldDB" id="A0A346XYF6"/>
<evidence type="ECO:0000256" key="4">
    <source>
        <dbReference type="ARBA" id="ARBA00022698"/>
    </source>
</evidence>
<dbReference type="GO" id="GO:0019774">
    <property type="term" value="C:proteasome core complex, beta-subunit complex"/>
    <property type="evidence" value="ECO:0007669"/>
    <property type="project" value="UniProtKB-ARBA"/>
</dbReference>
<evidence type="ECO:0000256" key="8">
    <source>
        <dbReference type="ARBA" id="ARBA00023145"/>
    </source>
</evidence>
<dbReference type="InterPro" id="IPR023333">
    <property type="entry name" value="Proteasome_suB-type"/>
</dbReference>
<evidence type="ECO:0000256" key="2">
    <source>
        <dbReference type="ARBA" id="ARBA00022490"/>
    </source>
</evidence>
<dbReference type="EMBL" id="CP031165">
    <property type="protein sequence ID" value="AXV07253.1"/>
    <property type="molecule type" value="Genomic_DNA"/>
</dbReference>
<evidence type="ECO:0000256" key="11">
    <source>
        <dbReference type="SAM" id="MobiDB-lite"/>
    </source>
</evidence>
<keyword evidence="8" id="KW-0865">Zymogen</keyword>
<keyword evidence="13" id="KW-1185">Reference proteome</keyword>
<evidence type="ECO:0000313" key="13">
    <source>
        <dbReference type="Proteomes" id="UP000264006"/>
    </source>
</evidence>
<feature type="region of interest" description="Disordered" evidence="11">
    <location>
        <begin position="264"/>
        <end position="284"/>
    </location>
</feature>
<gene>
    <name evidence="12" type="ORF">DVS28_a2573</name>
</gene>
<proteinExistence type="predicted"/>
<evidence type="ECO:0000256" key="1">
    <source>
        <dbReference type="ARBA" id="ARBA00001198"/>
    </source>
</evidence>
<protein>
    <recommendedName>
        <fullName evidence="9">Proteasome subunit beta</fullName>
        <ecNumber evidence="9">3.4.25.1</ecNumber>
    </recommendedName>
</protein>
<sequence length="284" mass="30245">MTDRHPLRPFIVDPFDYTAPSFSALLRQAVPEAMPQMGDVHNLPAHVEGTTIVATTYAGGVIIAGDRRATAGNLISKRDMRKIFQTDRLSAVGISGSAGPAIELAKIFATELEHYEKVEGSELSLEGKANKLASMVRGNLPLAMQGLVVVPLFAGFDPRHDEGRIFDFDVAGGRYEEKRFSATGSGSLHARASLKARWEAGLTADAAVDLAVASLWDAADEDSATGGPDTIRGVYPIVAQIDADGYVERDEDDIAERARVVAEARSSRLSGGGAETSPRPNANP</sequence>
<evidence type="ECO:0000256" key="9">
    <source>
        <dbReference type="NCBIfam" id="TIGR03690"/>
    </source>
</evidence>
<keyword evidence="2" id="KW-0963">Cytoplasm</keyword>
<dbReference type="KEGG" id="euz:DVS28_a2573"/>
<evidence type="ECO:0000256" key="10">
    <source>
        <dbReference type="PIRSR" id="PIRSR600243-1"/>
    </source>
</evidence>
<dbReference type="CDD" id="cd01906">
    <property type="entry name" value="proteasome_protease_HslV"/>
    <property type="match status" value="1"/>
</dbReference>
<keyword evidence="5" id="KW-0378">Hydrolase</keyword>
<dbReference type="GO" id="GO:0004298">
    <property type="term" value="F:threonine-type endopeptidase activity"/>
    <property type="evidence" value="ECO:0007669"/>
    <property type="project" value="UniProtKB-UniRule"/>
</dbReference>
<dbReference type="PRINTS" id="PR00141">
    <property type="entry name" value="PROTEASOME"/>
</dbReference>
<accession>A0A346XYF6</accession>
<dbReference type="GO" id="GO:0005737">
    <property type="term" value="C:cytoplasm"/>
    <property type="evidence" value="ECO:0007669"/>
    <property type="project" value="TreeGrafter"/>
</dbReference>
<keyword evidence="6" id="KW-0068">Autocatalytic cleavage</keyword>
<evidence type="ECO:0000256" key="6">
    <source>
        <dbReference type="ARBA" id="ARBA00022813"/>
    </source>
</evidence>
<keyword evidence="3" id="KW-0645">Protease</keyword>
<feature type="active site" description="Nucleophile" evidence="10">
    <location>
        <position position="50"/>
    </location>
</feature>
<dbReference type="PANTHER" id="PTHR32194:SF0">
    <property type="entry name" value="ATP-DEPENDENT PROTEASE SUBUNIT HSLV"/>
    <property type="match status" value="1"/>
</dbReference>
<dbReference type="InterPro" id="IPR022483">
    <property type="entry name" value="PSB_actinobac"/>
</dbReference>
<dbReference type="InterPro" id="IPR029055">
    <property type="entry name" value="Ntn_hydrolases_N"/>
</dbReference>
<dbReference type="Gene3D" id="3.60.20.10">
    <property type="entry name" value="Glutamine Phosphoribosylpyrophosphate, subunit 1, domain 1"/>
    <property type="match status" value="1"/>
</dbReference>
<keyword evidence="7 12" id="KW-0647">Proteasome</keyword>
<keyword evidence="4" id="KW-0888">Threonine protease</keyword>
<dbReference type="InterPro" id="IPR001353">
    <property type="entry name" value="Proteasome_sua/b"/>
</dbReference>
<evidence type="ECO:0000256" key="7">
    <source>
        <dbReference type="ARBA" id="ARBA00022942"/>
    </source>
</evidence>
<dbReference type="Pfam" id="PF00227">
    <property type="entry name" value="Proteasome"/>
    <property type="match status" value="1"/>
</dbReference>
<dbReference type="EC" id="3.4.25.1" evidence="9"/>
<dbReference type="PANTHER" id="PTHR32194">
    <property type="entry name" value="METALLOPROTEASE TLDD"/>
    <property type="match status" value="1"/>
</dbReference>
<reference evidence="12 13" key="1">
    <citation type="submission" date="2018-09" db="EMBL/GenBank/DDBJ databases">
        <title>Complete genome sequence of Euzebya sp. DY32-46 isolated from seawater of Pacific Ocean.</title>
        <authorList>
            <person name="Xu L."/>
            <person name="Wu Y.-H."/>
            <person name="Xu X.-W."/>
        </authorList>
    </citation>
    <scope>NUCLEOTIDE SEQUENCE [LARGE SCALE GENOMIC DNA]</scope>
    <source>
        <strain evidence="12 13">DY32-46</strain>
    </source>
</reference>
<evidence type="ECO:0000256" key="5">
    <source>
        <dbReference type="ARBA" id="ARBA00022801"/>
    </source>
</evidence>
<dbReference type="SUPFAM" id="SSF56235">
    <property type="entry name" value="N-terminal nucleophile aminohydrolases (Ntn hydrolases)"/>
    <property type="match status" value="1"/>
</dbReference>
<dbReference type="OrthoDB" id="5174038at2"/>
<dbReference type="Proteomes" id="UP000264006">
    <property type="component" value="Chromosome"/>
</dbReference>
<name>A0A346XYF6_9ACTN</name>
<evidence type="ECO:0000313" key="12">
    <source>
        <dbReference type="EMBL" id="AXV07253.1"/>
    </source>
</evidence>